<dbReference type="GO" id="GO:0015562">
    <property type="term" value="F:efflux transmembrane transporter activity"/>
    <property type="evidence" value="ECO:0007669"/>
    <property type="project" value="InterPro"/>
</dbReference>
<feature type="signal peptide" evidence="8">
    <location>
        <begin position="1"/>
        <end position="28"/>
    </location>
</feature>
<evidence type="ECO:0000256" key="5">
    <source>
        <dbReference type="ARBA" id="ARBA00022692"/>
    </source>
</evidence>
<gene>
    <name evidence="9" type="primary">bepC</name>
    <name evidence="9" type="ORF">TRP8649_01418</name>
</gene>
<evidence type="ECO:0000256" key="1">
    <source>
        <dbReference type="ARBA" id="ARBA00004442"/>
    </source>
</evidence>
<comment type="subcellular location">
    <subcellularLocation>
        <location evidence="1">Cell outer membrane</location>
    </subcellularLocation>
</comment>
<evidence type="ECO:0000313" key="10">
    <source>
        <dbReference type="Proteomes" id="UP000225972"/>
    </source>
</evidence>
<evidence type="ECO:0000256" key="8">
    <source>
        <dbReference type="SAM" id="SignalP"/>
    </source>
</evidence>
<keyword evidence="10" id="KW-1185">Reference proteome</keyword>
<keyword evidence="7" id="KW-0998">Cell outer membrane</keyword>
<dbReference type="PANTHER" id="PTHR30026">
    <property type="entry name" value="OUTER MEMBRANE PROTEIN TOLC"/>
    <property type="match status" value="1"/>
</dbReference>
<dbReference type="PANTHER" id="PTHR30026:SF22">
    <property type="entry name" value="OUTER MEMBRANE EFFLUX PROTEIN"/>
    <property type="match status" value="1"/>
</dbReference>
<evidence type="ECO:0000256" key="2">
    <source>
        <dbReference type="ARBA" id="ARBA00007613"/>
    </source>
</evidence>
<evidence type="ECO:0000256" key="4">
    <source>
        <dbReference type="ARBA" id="ARBA00022452"/>
    </source>
</evidence>
<proteinExistence type="inferred from homology"/>
<dbReference type="RefSeq" id="WP_099243476.1">
    <property type="nucleotide sequence ID" value="NZ_FXXP01000001.1"/>
</dbReference>
<keyword evidence="4" id="KW-1134">Transmembrane beta strand</keyword>
<sequence length="486" mass="52516">MTFGYKRFCVSGAIAVSVLVSSASASWAENLADTLVAAYKHSGLIEQNRAVLRAADEGVAQAMADLRPVLSWSAGVQRTFGKARNYQQVATLPDFPFTPIRDYRTTGFASHEATLRLLASLTLYAGGSNRLRVEAAKETVLATRADLLAIEQQVLFRAVGAFMEMRRAYDTVALRQNGVRVIQQEVRAAKDRFEVGEVTRTDVALAQARLAQGESALAAAKGQLVIAQEEFRAAVGRKPGNLQTPKGAPRLPRSVDAAKKQAVRSHPDMISVQHQVAGAELAINIAEASLKPRVTLDGSYGVTTDDDDTNRYTRSGTIGLNATGTIYSGGKIRSAIREARANRDRARGGLHVVRHAVIQNVGNSYVQLDVARASREAFEAQVRAAQVAFRGVREEAKLGARTTLDVLDAEQDLIDARTNLISAQVDEVVASYAILASLGQLTAEALHLDVPQYDAAEYYNLVKSAPSATSKQGRELDRVLRAMGKE</sequence>
<organism evidence="9 10">
    <name type="scientific">Pelagimonas phthalicica</name>
    <dbReference type="NCBI Taxonomy" id="1037362"/>
    <lineage>
        <taxon>Bacteria</taxon>
        <taxon>Pseudomonadati</taxon>
        <taxon>Pseudomonadota</taxon>
        <taxon>Alphaproteobacteria</taxon>
        <taxon>Rhodobacterales</taxon>
        <taxon>Roseobacteraceae</taxon>
        <taxon>Pelagimonas</taxon>
    </lineage>
</organism>
<dbReference type="InterPro" id="IPR003423">
    <property type="entry name" value="OMP_efflux"/>
</dbReference>
<dbReference type="SUPFAM" id="SSF56954">
    <property type="entry name" value="Outer membrane efflux proteins (OEP)"/>
    <property type="match status" value="1"/>
</dbReference>
<feature type="chain" id="PRO_5012692225" evidence="8">
    <location>
        <begin position="29"/>
        <end position="486"/>
    </location>
</feature>
<reference evidence="10" key="1">
    <citation type="submission" date="2017-05" db="EMBL/GenBank/DDBJ databases">
        <authorList>
            <person name="Rodrigo-Torres L."/>
            <person name="Arahal R. D."/>
            <person name="Lucena T."/>
        </authorList>
    </citation>
    <scope>NUCLEOTIDE SEQUENCE [LARGE SCALE GENOMIC DNA]</scope>
    <source>
        <strain evidence="10">CECT 8649</strain>
    </source>
</reference>
<dbReference type="EMBL" id="FXXP01000001">
    <property type="protein sequence ID" value="SMX27315.1"/>
    <property type="molecule type" value="Genomic_DNA"/>
</dbReference>
<name>A0A238JA92_9RHOB</name>
<dbReference type="Proteomes" id="UP000225972">
    <property type="component" value="Unassembled WGS sequence"/>
</dbReference>
<dbReference type="Gene3D" id="1.20.1600.10">
    <property type="entry name" value="Outer membrane efflux proteins (OEP)"/>
    <property type="match status" value="1"/>
</dbReference>
<dbReference type="AlphaFoldDB" id="A0A238JA92"/>
<dbReference type="InterPro" id="IPR010130">
    <property type="entry name" value="T1SS_OMP_TolC"/>
</dbReference>
<protein>
    <submittedName>
        <fullName evidence="9">Outer membrane efflux protein BepC</fullName>
    </submittedName>
</protein>
<keyword evidence="5" id="KW-0812">Transmembrane</keyword>
<accession>A0A238JA92</accession>
<dbReference type="Pfam" id="PF02321">
    <property type="entry name" value="OEP"/>
    <property type="match status" value="2"/>
</dbReference>
<dbReference type="NCBIfam" id="TIGR01844">
    <property type="entry name" value="type_I_sec_TolC"/>
    <property type="match status" value="1"/>
</dbReference>
<dbReference type="GO" id="GO:1990281">
    <property type="term" value="C:efflux pump complex"/>
    <property type="evidence" value="ECO:0007669"/>
    <property type="project" value="TreeGrafter"/>
</dbReference>
<keyword evidence="3" id="KW-0813">Transport</keyword>
<dbReference type="InterPro" id="IPR051906">
    <property type="entry name" value="TolC-like"/>
</dbReference>
<evidence type="ECO:0000256" key="6">
    <source>
        <dbReference type="ARBA" id="ARBA00023136"/>
    </source>
</evidence>
<keyword evidence="8" id="KW-0732">Signal</keyword>
<evidence type="ECO:0000256" key="3">
    <source>
        <dbReference type="ARBA" id="ARBA00022448"/>
    </source>
</evidence>
<evidence type="ECO:0000256" key="7">
    <source>
        <dbReference type="ARBA" id="ARBA00023237"/>
    </source>
</evidence>
<evidence type="ECO:0000313" key="9">
    <source>
        <dbReference type="EMBL" id="SMX27315.1"/>
    </source>
</evidence>
<dbReference type="GO" id="GO:0015288">
    <property type="term" value="F:porin activity"/>
    <property type="evidence" value="ECO:0007669"/>
    <property type="project" value="TreeGrafter"/>
</dbReference>
<dbReference type="GO" id="GO:0009279">
    <property type="term" value="C:cell outer membrane"/>
    <property type="evidence" value="ECO:0007669"/>
    <property type="project" value="UniProtKB-SubCell"/>
</dbReference>
<comment type="similarity">
    <text evidence="2">Belongs to the outer membrane factor (OMF) (TC 1.B.17) family.</text>
</comment>
<keyword evidence="6" id="KW-0472">Membrane</keyword>
<dbReference type="OrthoDB" id="9789368at2"/>